<protein>
    <recommendedName>
        <fullName evidence="3">Reverse transcriptase domain-containing protein</fullName>
    </recommendedName>
</protein>
<feature type="compositionally biased region" description="Polar residues" evidence="2">
    <location>
        <begin position="1271"/>
        <end position="1285"/>
    </location>
</feature>
<dbReference type="Pfam" id="PF03098">
    <property type="entry name" value="An_peroxidase"/>
    <property type="match status" value="2"/>
</dbReference>
<dbReference type="PROSITE" id="PS50292">
    <property type="entry name" value="PEROXIDASE_3"/>
    <property type="match status" value="1"/>
</dbReference>
<sequence>MSRTVASWSKASCLRLALRNARWFEKKFCHEVLVSIWDRCPSSTTMHLGSYDRLYAGAESRAAVEGLKLPTISLLHTALHDQCPLRDQAPSCPETSRYRTADGRCNNPAHPWWGASMMPLHRFLPPNYRDGLERVRMSVSGGPLPSARSVSTAIHSDRDNDLNTITHMVMQWGQFLDHDLTSSAQTRGFNGSVPKCCIDGGRDFQPIELTHPDCMAIPVPPDDWFYKHYGIRCLEFVRSSPTSRVGCSLGPRDQINQVTVFIDASAVYGSSQDEEDNLRMFRNGMVCTSKTNLIVTENYLLTGLLKYSRVQYRLPLLPAATHKADLCRGQAGHLRCFHAGDKRVNEQPGLIALHTIWLRAHNKIATELSHINPHWRDEKLYQETRRIIGAFMQHITFKEFLPIVLGHDVMKLFDLELMRKGYFKGYDIKTNPTAANAFGTAAFRFGHSLVQHSLMRCDRSHRKLHTNVSLHEELTNPSNLYNIGSVDRLLLGLCQQPAQKRDEFITIELTNRLFQTPSYRYGMDLAALNIQRGRDHGLAPYNAWREPCGLEPFTDWPQLLKVMSAETQRRLKRVYREGLELNWLHQLLVYADDVNMLGENPQTIRENTEILLEASKEIGLEVNPEKTKYMIMSRDQNIVRKGNIKIGNLSFEEVEKFKYLGATVTNTSDIWEEIKHRINMINTCYYSVEKLLSSSLLLKNLKVRIYKTVILPVVLYDCETWTLTLREEQRLRVFENKVLRKIFGAKRDEVTGEWRKLHNTELHALYSSPDIIRNIKSRRLRWAGHVARMGESRNAYRIDVDDIDLFPGAMAERPVSGGLVGPTFACILAQQFSNLRKGDRFWYENGGFESSFTLAQLQQIRRITLARILCDNLDGIDTLQPFVFLTVDEDRNYRVPCDSDYIPHFDLKPWTESHKEETFHEEPPDQQHSPSHQKPSYPTYEKPPKKPTPSYHHTTQSSFEEHKPSYLIDFESGQTKPSYLIDNNFQGKPTKPQNTYTTSKYPKPQEEHKPTYLIEENFQLTRPTSKRPYGGYKPSDSAELPLEHKGTNHHTQDQKYGSDHPNKDSDGHHHSLNHHNHHHLPQGEGPYTPEPYEEHDTHNKYPSHHHEQHNSHDSYQPVHKPQGHPVHNQKPHTERPNYSKPYYEYTTSSKPYHELPNDSKPHTGTVYTTHSRPYDEHPSHSKPHYEYTTHSKPHGEYPSHSKPHGEYPSHSKPNYEYSTHSKPHDEYPSYSKPHYEYTTHSKPYNEYPSSSNPHSKPYVEYPSHSKPHYGYTTQSKPYDKYPSTSKPHYEYTTHTKPYGEYPSYSKPYYEYTTHFTQSATHQTKPYDEHTTRYYKPQYIYTLNIPHATPSSKPHYEYTHFTESSHNDVPSTLDYNKYKPRPTKPGNYHEGSYIYPTKPPHKEHHSGNYPEERPSYQRPFSSGYHHASYSYIKLFNEPSYYYLDDGEKGLVNATRNRIKETSKSSIHTEEEKSSILQSDNFSLELEPRTSLNEEIILTDIDHSNIDISHTADISVNNASIDKVTIDGNTVNIIKTPEEKKNIIDIAENTNGNTAASNISDVPDDKEHINESEMTITEKMLTVSTISGSGIKISAPGLSNITDISLNSDTSMSTVSNFTATSDDDLISSTNEDHKATDATNTNSDITKRVGNDKMNSTLTKHNTTLTHNTVTSNTNSKMPTNTTSKYMQSSTTSSNTDDDIIIPNSTQDSIRNSMVTVTNTYSTASEQVVTLTTVTEEEMDLDTFFETSTASTEQSNRVTTLTESEFQFNTEFTEETSAESDSTTVYNTVSDITSTEPFLISSSSADSDDDWIFTEEEEDDATFIPEMPSIESDPMALKELPRPMVFEDDETSRRLM</sequence>
<dbReference type="InterPro" id="IPR043502">
    <property type="entry name" value="DNA/RNA_pol_sf"/>
</dbReference>
<dbReference type="SUPFAM" id="SSF48113">
    <property type="entry name" value="Heme-dependent peroxidases"/>
    <property type="match status" value="2"/>
</dbReference>
<dbReference type="PANTHER" id="PTHR11475">
    <property type="entry name" value="OXIDASE/PEROXIDASE"/>
    <property type="match status" value="1"/>
</dbReference>
<feature type="region of interest" description="Disordered" evidence="2">
    <location>
        <begin position="1826"/>
        <end position="1855"/>
    </location>
</feature>
<dbReference type="PRINTS" id="PR00457">
    <property type="entry name" value="ANPEROXIDASE"/>
</dbReference>
<dbReference type="Proteomes" id="UP001148838">
    <property type="component" value="Unassembled WGS sequence"/>
</dbReference>
<dbReference type="InterPro" id="IPR010255">
    <property type="entry name" value="Haem_peroxidase_sf"/>
</dbReference>
<feature type="region of interest" description="Disordered" evidence="2">
    <location>
        <begin position="977"/>
        <end position="1285"/>
    </location>
</feature>
<dbReference type="Gene3D" id="1.10.640.10">
    <property type="entry name" value="Haem peroxidase domain superfamily, animal type"/>
    <property type="match status" value="2"/>
</dbReference>
<gene>
    <name evidence="4" type="ORF">ANN_06151</name>
</gene>
<feature type="domain" description="Reverse transcriptase" evidence="3">
    <location>
        <begin position="584"/>
        <end position="663"/>
    </location>
</feature>
<feature type="compositionally biased region" description="Basic and acidic residues" evidence="2">
    <location>
        <begin position="1092"/>
        <end position="1112"/>
    </location>
</feature>
<feature type="compositionally biased region" description="Polar residues" evidence="2">
    <location>
        <begin position="1677"/>
        <end position="1687"/>
    </location>
</feature>
<dbReference type="PANTHER" id="PTHR11475:SF109">
    <property type="entry name" value="CHORION PEROXIDASE-LIKE PROTEIN"/>
    <property type="match status" value="1"/>
</dbReference>
<dbReference type="InterPro" id="IPR037120">
    <property type="entry name" value="Haem_peroxidase_sf_animal"/>
</dbReference>
<feature type="compositionally biased region" description="Polar residues" evidence="2">
    <location>
        <begin position="1240"/>
        <end position="1254"/>
    </location>
</feature>
<feature type="compositionally biased region" description="Basic and acidic residues" evidence="2">
    <location>
        <begin position="1041"/>
        <end position="1069"/>
    </location>
</feature>
<feature type="compositionally biased region" description="Low complexity" evidence="2">
    <location>
        <begin position="1654"/>
        <end position="1676"/>
    </location>
</feature>
<accession>A0ABQ8TCR6</accession>
<comment type="caution">
    <text evidence="4">The sequence shown here is derived from an EMBL/GenBank/DDBJ whole genome shotgun (WGS) entry which is preliminary data.</text>
</comment>
<feature type="region of interest" description="Disordered" evidence="2">
    <location>
        <begin position="1627"/>
        <end position="1699"/>
    </location>
</feature>
<organism evidence="4 5">
    <name type="scientific">Periplaneta americana</name>
    <name type="common">American cockroach</name>
    <name type="synonym">Blatta americana</name>
    <dbReference type="NCBI Taxonomy" id="6978"/>
    <lineage>
        <taxon>Eukaryota</taxon>
        <taxon>Metazoa</taxon>
        <taxon>Ecdysozoa</taxon>
        <taxon>Arthropoda</taxon>
        <taxon>Hexapoda</taxon>
        <taxon>Insecta</taxon>
        <taxon>Pterygota</taxon>
        <taxon>Neoptera</taxon>
        <taxon>Polyneoptera</taxon>
        <taxon>Dictyoptera</taxon>
        <taxon>Blattodea</taxon>
        <taxon>Blattoidea</taxon>
        <taxon>Blattidae</taxon>
        <taxon>Blattinae</taxon>
        <taxon>Periplaneta</taxon>
    </lineage>
</organism>
<proteinExistence type="predicted"/>
<keyword evidence="1" id="KW-0560">Oxidoreductase</keyword>
<keyword evidence="5" id="KW-1185">Reference proteome</keyword>
<feature type="compositionally biased region" description="Polar residues" evidence="2">
    <location>
        <begin position="977"/>
        <end position="1000"/>
    </location>
</feature>
<dbReference type="EMBL" id="JAJSOF020000011">
    <property type="protein sequence ID" value="KAJ4444359.1"/>
    <property type="molecule type" value="Genomic_DNA"/>
</dbReference>
<evidence type="ECO:0000256" key="2">
    <source>
        <dbReference type="SAM" id="MobiDB-lite"/>
    </source>
</evidence>
<feature type="compositionally biased region" description="Basic residues" evidence="2">
    <location>
        <begin position="1070"/>
        <end position="1080"/>
    </location>
</feature>
<evidence type="ECO:0000259" key="3">
    <source>
        <dbReference type="Pfam" id="PF00078"/>
    </source>
</evidence>
<dbReference type="InterPro" id="IPR019791">
    <property type="entry name" value="Haem_peroxidase_animal"/>
</dbReference>
<feature type="region of interest" description="Disordered" evidence="2">
    <location>
        <begin position="914"/>
        <end position="962"/>
    </location>
</feature>
<feature type="compositionally biased region" description="Basic and acidic residues" evidence="2">
    <location>
        <begin position="1172"/>
        <end position="1209"/>
    </location>
</feature>
<evidence type="ECO:0000256" key="1">
    <source>
        <dbReference type="ARBA" id="ARBA00022559"/>
    </source>
</evidence>
<dbReference type="SUPFAM" id="SSF56672">
    <property type="entry name" value="DNA/RNA polymerases"/>
    <property type="match status" value="1"/>
</dbReference>
<dbReference type="InterPro" id="IPR000477">
    <property type="entry name" value="RT_dom"/>
</dbReference>
<name>A0ABQ8TCR6_PERAM</name>
<feature type="compositionally biased region" description="Basic and acidic residues" evidence="2">
    <location>
        <begin position="914"/>
        <end position="925"/>
    </location>
</feature>
<feature type="compositionally biased region" description="Basic and acidic residues" evidence="2">
    <location>
        <begin position="1151"/>
        <end position="1161"/>
    </location>
</feature>
<feature type="compositionally biased region" description="Low complexity" evidence="2">
    <location>
        <begin position="1688"/>
        <end position="1699"/>
    </location>
</feature>
<evidence type="ECO:0000313" key="4">
    <source>
        <dbReference type="EMBL" id="KAJ4444359.1"/>
    </source>
</evidence>
<keyword evidence="1" id="KW-0575">Peroxidase</keyword>
<dbReference type="Pfam" id="PF00078">
    <property type="entry name" value="RVT_1"/>
    <property type="match status" value="1"/>
</dbReference>
<feature type="compositionally biased region" description="Basic and acidic residues" evidence="2">
    <location>
        <begin position="1222"/>
        <end position="1239"/>
    </location>
</feature>
<dbReference type="CDD" id="cd09823">
    <property type="entry name" value="peroxinectin_like"/>
    <property type="match status" value="1"/>
</dbReference>
<reference evidence="4 5" key="1">
    <citation type="journal article" date="2022" name="Allergy">
        <title>Genome assembly and annotation of Periplaneta americana reveal a comprehensive cockroach allergen profile.</title>
        <authorList>
            <person name="Wang L."/>
            <person name="Xiong Q."/>
            <person name="Saelim N."/>
            <person name="Wang L."/>
            <person name="Nong W."/>
            <person name="Wan A.T."/>
            <person name="Shi M."/>
            <person name="Liu X."/>
            <person name="Cao Q."/>
            <person name="Hui J.H.L."/>
            <person name="Sookrung N."/>
            <person name="Leung T.F."/>
            <person name="Tungtrongchitr A."/>
            <person name="Tsui S.K.W."/>
        </authorList>
    </citation>
    <scope>NUCLEOTIDE SEQUENCE [LARGE SCALE GENOMIC DNA]</scope>
    <source>
        <strain evidence="4">PWHHKU_190912</strain>
    </source>
</reference>
<evidence type="ECO:0000313" key="5">
    <source>
        <dbReference type="Proteomes" id="UP001148838"/>
    </source>
</evidence>